<dbReference type="GO" id="GO:0051920">
    <property type="term" value="F:peroxiredoxin activity"/>
    <property type="evidence" value="ECO:0007669"/>
    <property type="project" value="InterPro"/>
</dbReference>
<reference evidence="2" key="1">
    <citation type="submission" date="2020-04" db="EMBL/GenBank/DDBJ databases">
        <authorList>
            <person name="Zhang T."/>
        </authorList>
    </citation>
    <scope>NUCLEOTIDE SEQUENCE</scope>
    <source>
        <strain evidence="2">HKST-UBA01</strain>
    </source>
</reference>
<reference evidence="2" key="2">
    <citation type="journal article" date="2021" name="Microbiome">
        <title>Successional dynamics and alternative stable states in a saline activated sludge microbial community over 9 years.</title>
        <authorList>
            <person name="Wang Y."/>
            <person name="Ye J."/>
            <person name="Ju F."/>
            <person name="Liu L."/>
            <person name="Boyd J.A."/>
            <person name="Deng Y."/>
            <person name="Parks D.H."/>
            <person name="Jiang X."/>
            <person name="Yin X."/>
            <person name="Woodcroft B.J."/>
            <person name="Tyson G.W."/>
            <person name="Hugenholtz P."/>
            <person name="Polz M.F."/>
            <person name="Zhang T."/>
        </authorList>
    </citation>
    <scope>NUCLEOTIDE SEQUENCE</scope>
    <source>
        <strain evidence="2">HKST-UBA01</strain>
    </source>
</reference>
<dbReference type="Pfam" id="PF02627">
    <property type="entry name" value="CMD"/>
    <property type="match status" value="1"/>
</dbReference>
<dbReference type="Proteomes" id="UP000697710">
    <property type="component" value="Unassembled WGS sequence"/>
</dbReference>
<dbReference type="InterPro" id="IPR010195">
    <property type="entry name" value="Uncharacterised_peroxidase-rel"/>
</dbReference>
<dbReference type="PANTHER" id="PTHR35446:SF2">
    <property type="entry name" value="CARBOXYMUCONOLACTONE DECARBOXYLASE-LIKE DOMAIN-CONTAINING PROTEIN"/>
    <property type="match status" value="1"/>
</dbReference>
<dbReference type="PANTHER" id="PTHR35446">
    <property type="entry name" value="SI:CH211-175M2.5"/>
    <property type="match status" value="1"/>
</dbReference>
<proteinExistence type="predicted"/>
<keyword evidence="2" id="KW-0560">Oxidoreductase</keyword>
<comment type="caution">
    <text evidence="2">The sequence shown here is derived from an EMBL/GenBank/DDBJ whole genome shotgun (WGS) entry which is preliminary data.</text>
</comment>
<dbReference type="InterPro" id="IPR004675">
    <property type="entry name" value="AhpD_core"/>
</dbReference>
<dbReference type="EMBL" id="JAGQHR010000454">
    <property type="protein sequence ID" value="MCA9728705.1"/>
    <property type="molecule type" value="Genomic_DNA"/>
</dbReference>
<evidence type="ECO:0000313" key="2">
    <source>
        <dbReference type="EMBL" id="MCA9728705.1"/>
    </source>
</evidence>
<gene>
    <name evidence="2" type="ORF">KC729_13530</name>
</gene>
<feature type="domain" description="Carboxymuconolactone decarboxylase-like" evidence="1">
    <location>
        <begin position="44"/>
        <end position="95"/>
    </location>
</feature>
<dbReference type="Gene3D" id="1.20.1290.10">
    <property type="entry name" value="AhpD-like"/>
    <property type="match status" value="1"/>
</dbReference>
<keyword evidence="2" id="KW-0575">Peroxidase</keyword>
<dbReference type="AlphaFoldDB" id="A0A956M2G0"/>
<accession>A0A956M2G0</accession>
<dbReference type="SUPFAM" id="SSF69118">
    <property type="entry name" value="AhpD-like"/>
    <property type="match status" value="1"/>
</dbReference>
<dbReference type="InterPro" id="IPR029032">
    <property type="entry name" value="AhpD-like"/>
</dbReference>
<dbReference type="NCBIfam" id="TIGR01926">
    <property type="entry name" value="peroxid_rel"/>
    <property type="match status" value="1"/>
</dbReference>
<protein>
    <submittedName>
        <fullName evidence="2">Peroxidase-related enzyme</fullName>
    </submittedName>
</protein>
<dbReference type="InterPro" id="IPR003779">
    <property type="entry name" value="CMD-like"/>
</dbReference>
<sequence length="198" mass="22154">MSYLKTVAIENSSGMIRRVYDAATARAGEVAEIIQVMSLDAKSAQASMNLYTNLMKTKNALSPEQRELIATVVSNANECYYCTMSHARDYAQENGNKKLAEQVAYDYRKAALDPASKALCDYAVKLTLAPHKVNDEDLAKLKQSGFNDEMMVVIVQITSYFNYLSRVANALGVDPEVWMMDEPEDWFKRKAKDLAKGL</sequence>
<organism evidence="2 3">
    <name type="scientific">Eiseniibacteriota bacterium</name>
    <dbReference type="NCBI Taxonomy" id="2212470"/>
    <lineage>
        <taxon>Bacteria</taxon>
        <taxon>Candidatus Eiseniibacteriota</taxon>
    </lineage>
</organism>
<evidence type="ECO:0000259" key="1">
    <source>
        <dbReference type="Pfam" id="PF02627"/>
    </source>
</evidence>
<evidence type="ECO:0000313" key="3">
    <source>
        <dbReference type="Proteomes" id="UP000697710"/>
    </source>
</evidence>
<dbReference type="NCBIfam" id="TIGR00778">
    <property type="entry name" value="ahpD_dom"/>
    <property type="match status" value="1"/>
</dbReference>
<name>A0A956M2G0_UNCEI</name>